<accession>A0ABR2ZA29</accession>
<proteinExistence type="predicted"/>
<dbReference type="EMBL" id="JBBXMP010000357">
    <property type="protein sequence ID" value="KAL0058153.1"/>
    <property type="molecule type" value="Genomic_DNA"/>
</dbReference>
<evidence type="ECO:0000256" key="1">
    <source>
        <dbReference type="SAM" id="MobiDB-lite"/>
    </source>
</evidence>
<name>A0ABR2ZA29_9AGAR</name>
<gene>
    <name evidence="2" type="ORF">AAF712_015177</name>
</gene>
<feature type="region of interest" description="Disordered" evidence="1">
    <location>
        <begin position="28"/>
        <end position="56"/>
    </location>
</feature>
<dbReference type="Proteomes" id="UP001437256">
    <property type="component" value="Unassembled WGS sequence"/>
</dbReference>
<protein>
    <submittedName>
        <fullName evidence="2">Uncharacterized protein</fullName>
    </submittedName>
</protein>
<feature type="region of interest" description="Disordered" evidence="1">
    <location>
        <begin position="121"/>
        <end position="160"/>
    </location>
</feature>
<keyword evidence="3" id="KW-1185">Reference proteome</keyword>
<feature type="compositionally biased region" description="Low complexity" evidence="1">
    <location>
        <begin position="122"/>
        <end position="142"/>
    </location>
</feature>
<evidence type="ECO:0000313" key="3">
    <source>
        <dbReference type="Proteomes" id="UP001437256"/>
    </source>
</evidence>
<sequence length="303" mass="33660">MLPVQPHPSAIADSDALPMQAIISWRELSEEQESRQESEEREEKQEGGSMRTDGHSCVDMSMIRVIGLDMDLGMGTDRELGYLTWGVTVEEPEDGDCQVGEVTWVVWVCRAVYEALYRTNAGTSTSRPSSGGTVTPVSGSGSRKAQPAKVSERKRRLRRPSSFAGFRPDFSIEDVEVVGTGVGKHRFRRHKDGSRRCAEEASLLFLTLPLSIDEITSLLMTCASLPTYVSPSAASRPRNDHRQRRRHSGLRWPECSTAKLLGLSCNFLLPNNVLGGLRISVNVFLSTQNGRVNEWKDNDNDHV</sequence>
<reference evidence="2 3" key="1">
    <citation type="submission" date="2024-05" db="EMBL/GenBank/DDBJ databases">
        <title>A draft genome resource for the thread blight pathogen Marasmius tenuissimus strain MS-2.</title>
        <authorList>
            <person name="Yulfo-Soto G.E."/>
            <person name="Baruah I.K."/>
            <person name="Amoako-Attah I."/>
            <person name="Bukari Y."/>
            <person name="Meinhardt L.W."/>
            <person name="Bailey B.A."/>
            <person name="Cohen S.P."/>
        </authorList>
    </citation>
    <scope>NUCLEOTIDE SEQUENCE [LARGE SCALE GENOMIC DNA]</scope>
    <source>
        <strain evidence="2 3">MS-2</strain>
    </source>
</reference>
<organism evidence="2 3">
    <name type="scientific">Marasmius tenuissimus</name>
    <dbReference type="NCBI Taxonomy" id="585030"/>
    <lineage>
        <taxon>Eukaryota</taxon>
        <taxon>Fungi</taxon>
        <taxon>Dikarya</taxon>
        <taxon>Basidiomycota</taxon>
        <taxon>Agaricomycotina</taxon>
        <taxon>Agaricomycetes</taxon>
        <taxon>Agaricomycetidae</taxon>
        <taxon>Agaricales</taxon>
        <taxon>Marasmiineae</taxon>
        <taxon>Marasmiaceae</taxon>
        <taxon>Marasmius</taxon>
    </lineage>
</organism>
<evidence type="ECO:0000313" key="2">
    <source>
        <dbReference type="EMBL" id="KAL0058153.1"/>
    </source>
</evidence>
<comment type="caution">
    <text evidence="2">The sequence shown here is derived from an EMBL/GenBank/DDBJ whole genome shotgun (WGS) entry which is preliminary data.</text>
</comment>